<feature type="compositionally biased region" description="Low complexity" evidence="4">
    <location>
        <begin position="26"/>
        <end position="42"/>
    </location>
</feature>
<dbReference type="AlphaFoldDB" id="A0A1M4SXT5"/>
<dbReference type="STRING" id="1121256.SAMN02746089_00157"/>
<name>A0A1M4SXT5_9THEO</name>
<dbReference type="GO" id="GO:0042956">
    <property type="term" value="P:maltodextrin transmembrane transport"/>
    <property type="evidence" value="ECO:0007669"/>
    <property type="project" value="TreeGrafter"/>
</dbReference>
<dbReference type="Gene3D" id="3.40.190.10">
    <property type="entry name" value="Periplasmic binding protein-like II"/>
    <property type="match status" value="2"/>
</dbReference>
<proteinExistence type="inferred from homology"/>
<keyword evidence="3 5" id="KW-0732">Signal</keyword>
<dbReference type="GO" id="GO:0055052">
    <property type="term" value="C:ATP-binding cassette (ABC) transporter complex, substrate-binding subunit-containing"/>
    <property type="evidence" value="ECO:0007669"/>
    <property type="project" value="TreeGrafter"/>
</dbReference>
<dbReference type="PANTHER" id="PTHR30061">
    <property type="entry name" value="MALTOSE-BINDING PERIPLASMIC PROTEIN"/>
    <property type="match status" value="1"/>
</dbReference>
<dbReference type="PROSITE" id="PS51257">
    <property type="entry name" value="PROKAR_LIPOPROTEIN"/>
    <property type="match status" value="1"/>
</dbReference>
<dbReference type="InterPro" id="IPR006059">
    <property type="entry name" value="SBP"/>
</dbReference>
<sequence length="463" mass="52325">MFKKLIAVILIAGMILSLTACGGGSSSKTTSASKAGEKTTSANQAAKKGQPVEITYWHMWTSDWQKVIENIVDQFNKTHPDIHVKPVSIPSNADQKFLTAVASGTPPDVFTEWNMIIATFADKGAILSYDELMPQIGEKVDDLKSWLYPICKEIGTYKGKLYGLPFSMNDFMMFYNKKIFEEVGLDPNKPPQTIEELDSMQAKMWKYDSRGMIQRIGFFPGWWALWDTAFGGNEGYNPNTDKFTFTDPQNVKVMEWFQSYSKKYDISKVDAFNKSNSNTLNNLWPFLSGRVAFAVDGMWRLIDIQKYAPDLQYGVIPLPYPKDGGKPNASWINGNFNIIPKGTKHPKEAVQFVLWLTGYKNEQVAAKDILPPGGWLPASPKIAEEPDYQKWVAQIPERKKFVDLMSSPNLQITPVIPVQQYMSDRIGNAEDLVKHLKKQPLQAMIDLQKEVEAEYQKVKSSGE</sequence>
<gene>
    <name evidence="6" type="ORF">SAMN02746089_00157</name>
</gene>
<evidence type="ECO:0000256" key="1">
    <source>
        <dbReference type="ARBA" id="ARBA00008520"/>
    </source>
</evidence>
<dbReference type="CDD" id="cd14748">
    <property type="entry name" value="PBP2_UgpB"/>
    <property type="match status" value="1"/>
</dbReference>
<dbReference type="RefSeq" id="WP_073341179.1">
    <property type="nucleotide sequence ID" value="NZ_FQVH01000001.1"/>
</dbReference>
<dbReference type="GO" id="GO:0015768">
    <property type="term" value="P:maltose transport"/>
    <property type="evidence" value="ECO:0007669"/>
    <property type="project" value="TreeGrafter"/>
</dbReference>
<evidence type="ECO:0000256" key="3">
    <source>
        <dbReference type="ARBA" id="ARBA00022729"/>
    </source>
</evidence>
<dbReference type="Pfam" id="PF13416">
    <property type="entry name" value="SBP_bac_8"/>
    <property type="match status" value="1"/>
</dbReference>
<accession>A0A1M4SXT5</accession>
<evidence type="ECO:0000256" key="4">
    <source>
        <dbReference type="SAM" id="MobiDB-lite"/>
    </source>
</evidence>
<feature type="region of interest" description="Disordered" evidence="4">
    <location>
        <begin position="22"/>
        <end position="46"/>
    </location>
</feature>
<keyword evidence="7" id="KW-1185">Reference proteome</keyword>
<evidence type="ECO:0000313" key="7">
    <source>
        <dbReference type="Proteomes" id="UP000184088"/>
    </source>
</evidence>
<dbReference type="GO" id="GO:1901982">
    <property type="term" value="F:maltose binding"/>
    <property type="evidence" value="ECO:0007669"/>
    <property type="project" value="TreeGrafter"/>
</dbReference>
<feature type="signal peptide" evidence="5">
    <location>
        <begin position="1"/>
        <end position="20"/>
    </location>
</feature>
<dbReference type="Proteomes" id="UP000184088">
    <property type="component" value="Unassembled WGS sequence"/>
</dbReference>
<organism evidence="6 7">
    <name type="scientific">Caldanaerobius fijiensis DSM 17918</name>
    <dbReference type="NCBI Taxonomy" id="1121256"/>
    <lineage>
        <taxon>Bacteria</taxon>
        <taxon>Bacillati</taxon>
        <taxon>Bacillota</taxon>
        <taxon>Clostridia</taxon>
        <taxon>Thermoanaerobacterales</taxon>
        <taxon>Thermoanaerobacteraceae</taxon>
        <taxon>Caldanaerobius</taxon>
    </lineage>
</organism>
<dbReference type="OrthoDB" id="9795467at2"/>
<dbReference type="PANTHER" id="PTHR30061:SF50">
    <property type="entry name" value="MALTOSE_MALTODEXTRIN-BINDING PERIPLASMIC PROTEIN"/>
    <property type="match status" value="1"/>
</dbReference>
<comment type="similarity">
    <text evidence="1">Belongs to the bacterial solute-binding protein 1 family.</text>
</comment>
<evidence type="ECO:0000313" key="6">
    <source>
        <dbReference type="EMBL" id="SHE37033.1"/>
    </source>
</evidence>
<reference evidence="6 7" key="1">
    <citation type="submission" date="2016-11" db="EMBL/GenBank/DDBJ databases">
        <authorList>
            <person name="Jaros S."/>
            <person name="Januszkiewicz K."/>
            <person name="Wedrychowicz H."/>
        </authorList>
    </citation>
    <scope>NUCLEOTIDE SEQUENCE [LARGE SCALE GENOMIC DNA]</scope>
    <source>
        <strain evidence="6 7">DSM 17918</strain>
    </source>
</reference>
<evidence type="ECO:0000256" key="2">
    <source>
        <dbReference type="ARBA" id="ARBA00022448"/>
    </source>
</evidence>
<evidence type="ECO:0000256" key="5">
    <source>
        <dbReference type="SAM" id="SignalP"/>
    </source>
</evidence>
<protein>
    <submittedName>
        <fullName evidence="6">Carbohydrate ABC transporter substrate-binding protein, CUT1 family</fullName>
    </submittedName>
</protein>
<keyword evidence="2" id="KW-0813">Transport</keyword>
<dbReference type="SUPFAM" id="SSF53850">
    <property type="entry name" value="Periplasmic binding protein-like II"/>
    <property type="match status" value="1"/>
</dbReference>
<feature type="chain" id="PRO_5038543679" evidence="5">
    <location>
        <begin position="21"/>
        <end position="463"/>
    </location>
</feature>
<dbReference type="EMBL" id="FQVH01000001">
    <property type="protein sequence ID" value="SHE37033.1"/>
    <property type="molecule type" value="Genomic_DNA"/>
</dbReference>